<gene>
    <name evidence="3" type="ORF">PHPALM_6041</name>
</gene>
<evidence type="ECO:0000313" key="3">
    <source>
        <dbReference type="EMBL" id="POM76693.1"/>
    </source>
</evidence>
<dbReference type="OrthoDB" id="129622at2759"/>
<accession>A0A2P4YFW9</accession>
<organism evidence="3 4">
    <name type="scientific">Phytophthora palmivora</name>
    <dbReference type="NCBI Taxonomy" id="4796"/>
    <lineage>
        <taxon>Eukaryota</taxon>
        <taxon>Sar</taxon>
        <taxon>Stramenopiles</taxon>
        <taxon>Oomycota</taxon>
        <taxon>Peronosporomycetes</taxon>
        <taxon>Peronosporales</taxon>
        <taxon>Peronosporaceae</taxon>
        <taxon>Phytophthora</taxon>
    </lineage>
</organism>
<keyword evidence="1" id="KW-0472">Membrane</keyword>
<comment type="caution">
    <text evidence="3">The sequence shown here is derived from an EMBL/GenBank/DDBJ whole genome shotgun (WGS) entry which is preliminary data.</text>
</comment>
<name>A0A2P4YFW9_9STRA</name>
<keyword evidence="4" id="KW-1185">Reference proteome</keyword>
<evidence type="ECO:0000256" key="1">
    <source>
        <dbReference type="SAM" id="Phobius"/>
    </source>
</evidence>
<keyword evidence="1" id="KW-0812">Transmembrane</keyword>
<dbReference type="AlphaFoldDB" id="A0A2P4YFW9"/>
<protein>
    <recommendedName>
        <fullName evidence="2">MULE transposase domain-containing protein</fullName>
    </recommendedName>
</protein>
<dbReference type="PANTHER" id="PTHR47718:SF3">
    <property type="entry name" value="PROTEIN FAR1-RELATED SEQUENCE 5-LIKE"/>
    <property type="match status" value="1"/>
</dbReference>
<dbReference type="InterPro" id="IPR018289">
    <property type="entry name" value="MULE_transposase_dom"/>
</dbReference>
<feature type="transmembrane region" description="Helical" evidence="1">
    <location>
        <begin position="90"/>
        <end position="112"/>
    </location>
</feature>
<keyword evidence="1" id="KW-1133">Transmembrane helix</keyword>
<feature type="domain" description="MULE transposase" evidence="2">
    <location>
        <begin position="76"/>
        <end position="173"/>
    </location>
</feature>
<dbReference type="EMBL" id="NCKW01003402">
    <property type="protein sequence ID" value="POM76693.1"/>
    <property type="molecule type" value="Genomic_DNA"/>
</dbReference>
<evidence type="ECO:0000259" key="2">
    <source>
        <dbReference type="Pfam" id="PF10551"/>
    </source>
</evidence>
<evidence type="ECO:0000313" key="4">
    <source>
        <dbReference type="Proteomes" id="UP000237271"/>
    </source>
</evidence>
<feature type="transmembrane region" description="Helical" evidence="1">
    <location>
        <begin position="51"/>
        <end position="70"/>
    </location>
</feature>
<dbReference type="Proteomes" id="UP000237271">
    <property type="component" value="Unassembled WGS sequence"/>
</dbReference>
<dbReference type="PANTHER" id="PTHR47718">
    <property type="entry name" value="OS01G0519700 PROTEIN"/>
    <property type="match status" value="1"/>
</dbReference>
<proteinExistence type="predicted"/>
<reference evidence="3 4" key="1">
    <citation type="journal article" date="2017" name="Genome Biol. Evol.">
        <title>Phytophthora megakarya and P. palmivora, closely related causal agents of cacao black pod rot, underwent increases in genome sizes and gene numbers by different mechanisms.</title>
        <authorList>
            <person name="Ali S.S."/>
            <person name="Shao J."/>
            <person name="Lary D.J."/>
            <person name="Kronmiller B."/>
            <person name="Shen D."/>
            <person name="Strem M.D."/>
            <person name="Amoako-Attah I."/>
            <person name="Akrofi A.Y."/>
            <person name="Begoude B.A."/>
            <person name="Ten Hoopen G.M."/>
            <person name="Coulibaly K."/>
            <person name="Kebe B.I."/>
            <person name="Melnick R.L."/>
            <person name="Guiltinan M.J."/>
            <person name="Tyler B.M."/>
            <person name="Meinhardt L.W."/>
            <person name="Bailey B.A."/>
        </authorList>
    </citation>
    <scope>NUCLEOTIDE SEQUENCE [LARGE SCALE GENOMIC DNA]</scope>
    <source>
        <strain evidence="4">sbr112.9</strain>
    </source>
</reference>
<dbReference type="Pfam" id="PF10551">
    <property type="entry name" value="MULE"/>
    <property type="match status" value="1"/>
</dbReference>
<sequence>MPCLESTLHIRCQDYMQKGSAKWLYSGTYTMSDGGQWIYGSMIISSRFNKMTILGSHIYFFAFVPAINIYRDKFGVVLLDGTYKTNRYGLPLLNIIGTTAMNTTIHIANVFIRQEEQQDYVWALQQLQNLISRHDIQLLQVFYSDAELVLINVVEVIFPGIPHLLCIWHIIKNVETHARKNTFRQIRDDEATFRVEGYHSTLKKWLFTSGGDLLTIHSRIRHWWVLSTNKYWAEKAIDETRVINRLRKPIYDAVNTVRRCE</sequence>